<dbReference type="EMBL" id="BAAAHB010000019">
    <property type="protein sequence ID" value="GAA0460262.1"/>
    <property type="molecule type" value="Genomic_DNA"/>
</dbReference>
<dbReference type="CDD" id="cd00827">
    <property type="entry name" value="init_cond_enzymes"/>
    <property type="match status" value="1"/>
</dbReference>
<evidence type="ECO:0000256" key="3">
    <source>
        <dbReference type="ARBA" id="ARBA00023315"/>
    </source>
</evidence>
<evidence type="ECO:0000256" key="1">
    <source>
        <dbReference type="ARBA" id="ARBA00022490"/>
    </source>
</evidence>
<evidence type="ECO:0000313" key="7">
    <source>
        <dbReference type="Proteomes" id="UP001499895"/>
    </source>
</evidence>
<dbReference type="Gene3D" id="3.40.47.10">
    <property type="match status" value="2"/>
</dbReference>
<sequence length="342" mass="36844">MRFDNLYLAGVASWLPERMDTEQAVKEGLMDAAVREVSGIEAVPVAGTVPAPDMAVTAAREAIRRSGHGPEDFAALYHSNSHFQGPDGWSPQHYVLRKALDRPISAVEVRQGCLGMLTSLELAAHRLACDRSRPAVLLTGADNFGTPLADRWKDAGLFLLADGAAAAVVSARGGFARLLASASLSDPQMEELNRGGEVLFPPPMTVGRPLDLEGRRQYWREQWAAGTVPPMGDLGRLVGDVASRALAEAGLTMEEIDRVVHMGFSRIPLWDTFLAPLDIDEERGIWDFARRTGHVGTADFVAGLEHLCATEQLVEGDHVMLIGAAPGAEVCCVIAQIVHPMP</sequence>
<reference evidence="6 7" key="1">
    <citation type="journal article" date="2019" name="Int. J. Syst. Evol. Microbiol.">
        <title>The Global Catalogue of Microorganisms (GCM) 10K type strain sequencing project: providing services to taxonomists for standard genome sequencing and annotation.</title>
        <authorList>
            <consortium name="The Broad Institute Genomics Platform"/>
            <consortium name="The Broad Institute Genome Sequencing Center for Infectious Disease"/>
            <person name="Wu L."/>
            <person name="Ma J."/>
        </authorList>
    </citation>
    <scope>NUCLEOTIDE SEQUENCE [LARGE SCALE GENOMIC DNA]</scope>
    <source>
        <strain evidence="6 7">JCM 10649</strain>
    </source>
</reference>
<accession>A0ABN0ZVJ1</accession>
<dbReference type="InterPro" id="IPR013747">
    <property type="entry name" value="ACP_syn_III_C"/>
</dbReference>
<dbReference type="Pfam" id="PF08545">
    <property type="entry name" value="ACP_syn_III"/>
    <property type="match status" value="1"/>
</dbReference>
<keyword evidence="3" id="KW-0012">Acyltransferase</keyword>
<name>A0ABN0ZVJ1_9ACTN</name>
<feature type="domain" description="Beta-ketoacyl-[acyl-carrier-protein] synthase III C-terminal" evidence="4">
    <location>
        <begin position="246"/>
        <end position="336"/>
    </location>
</feature>
<evidence type="ECO:0000256" key="2">
    <source>
        <dbReference type="ARBA" id="ARBA00022679"/>
    </source>
</evidence>
<dbReference type="InterPro" id="IPR016039">
    <property type="entry name" value="Thiolase-like"/>
</dbReference>
<dbReference type="InterPro" id="IPR013751">
    <property type="entry name" value="ACP_syn_III_N"/>
</dbReference>
<evidence type="ECO:0000313" key="6">
    <source>
        <dbReference type="EMBL" id="GAA0460262.1"/>
    </source>
</evidence>
<evidence type="ECO:0000259" key="5">
    <source>
        <dbReference type="Pfam" id="PF08545"/>
    </source>
</evidence>
<comment type="caution">
    <text evidence="6">The sequence shown here is derived from an EMBL/GenBank/DDBJ whole genome shotgun (WGS) entry which is preliminary data.</text>
</comment>
<evidence type="ECO:0000259" key="4">
    <source>
        <dbReference type="Pfam" id="PF08541"/>
    </source>
</evidence>
<dbReference type="RefSeq" id="WP_344089475.1">
    <property type="nucleotide sequence ID" value="NZ_BAAAHB010000019.1"/>
</dbReference>
<gene>
    <name evidence="6" type="ORF">GCM10009544_23500</name>
</gene>
<dbReference type="Proteomes" id="UP001499895">
    <property type="component" value="Unassembled WGS sequence"/>
</dbReference>
<keyword evidence="1" id="KW-0963">Cytoplasm</keyword>
<feature type="domain" description="Beta-ketoacyl-[acyl-carrier-protein] synthase III N-terminal" evidence="5">
    <location>
        <begin position="108"/>
        <end position="185"/>
    </location>
</feature>
<dbReference type="PANTHER" id="PTHR34069">
    <property type="entry name" value="3-OXOACYL-[ACYL-CARRIER-PROTEIN] SYNTHASE 3"/>
    <property type="match status" value="1"/>
</dbReference>
<organism evidence="6 7">
    <name type="scientific">Streptomyces stramineus</name>
    <dbReference type="NCBI Taxonomy" id="173861"/>
    <lineage>
        <taxon>Bacteria</taxon>
        <taxon>Bacillati</taxon>
        <taxon>Actinomycetota</taxon>
        <taxon>Actinomycetes</taxon>
        <taxon>Kitasatosporales</taxon>
        <taxon>Streptomycetaceae</taxon>
        <taxon>Streptomyces</taxon>
    </lineage>
</organism>
<dbReference type="SUPFAM" id="SSF53901">
    <property type="entry name" value="Thiolase-like"/>
    <property type="match status" value="1"/>
</dbReference>
<keyword evidence="7" id="KW-1185">Reference proteome</keyword>
<protein>
    <submittedName>
        <fullName evidence="6">Ketoacyl-ACP synthase III family protein</fullName>
    </submittedName>
</protein>
<keyword evidence="2" id="KW-0808">Transferase</keyword>
<proteinExistence type="predicted"/>
<dbReference type="Pfam" id="PF08541">
    <property type="entry name" value="ACP_syn_III_C"/>
    <property type="match status" value="1"/>
</dbReference>
<dbReference type="PANTHER" id="PTHR34069:SF2">
    <property type="entry name" value="BETA-KETOACYL-[ACYL-CARRIER-PROTEIN] SYNTHASE III"/>
    <property type="match status" value="1"/>
</dbReference>